<accession>A0A2N7VYG9</accession>
<evidence type="ECO:0000313" key="7">
    <source>
        <dbReference type="Proteomes" id="UP000235616"/>
    </source>
</evidence>
<evidence type="ECO:0000313" key="6">
    <source>
        <dbReference type="EMBL" id="PMS22195.1"/>
    </source>
</evidence>
<dbReference type="Proteomes" id="UP000235616">
    <property type="component" value="Unassembled WGS sequence"/>
</dbReference>
<keyword evidence="3 5" id="KW-1133">Transmembrane helix</keyword>
<evidence type="ECO:0000256" key="4">
    <source>
        <dbReference type="ARBA" id="ARBA00023136"/>
    </source>
</evidence>
<dbReference type="RefSeq" id="WP_102644593.1">
    <property type="nucleotide sequence ID" value="NZ_PNYA01000004.1"/>
</dbReference>
<dbReference type="Gene3D" id="1.20.120.1630">
    <property type="match status" value="1"/>
</dbReference>
<dbReference type="GO" id="GO:0032259">
    <property type="term" value="P:methylation"/>
    <property type="evidence" value="ECO:0007669"/>
    <property type="project" value="UniProtKB-KW"/>
</dbReference>
<keyword evidence="2 5" id="KW-0812">Transmembrane</keyword>
<evidence type="ECO:0000256" key="2">
    <source>
        <dbReference type="ARBA" id="ARBA00022692"/>
    </source>
</evidence>
<reference evidence="6 7" key="1">
    <citation type="submission" date="2018-01" db="EMBL/GenBank/DDBJ databases">
        <title>Whole genome analyses suggest that Burkholderia sensu lato contains two further novel genera in the rhizoxinica-symbiotica group Mycetohabitans gen. nov., and Trinickia gen. nov.: implications for the evolution of diazotrophy and nodulation in the Burkholderiaceae.</title>
        <authorList>
            <person name="Estrada-de los Santos P."/>
            <person name="Palmer M."/>
            <person name="Chavez-Ramirez B."/>
            <person name="Beukes C."/>
            <person name="Steenkamp E.T."/>
            <person name="Hirsch A.M."/>
            <person name="Manyaka P."/>
            <person name="Maluk M."/>
            <person name="Lafos M."/>
            <person name="Crook M."/>
            <person name="Gross E."/>
            <person name="Simon M.F."/>
            <person name="Bueno dos Reis Junior F."/>
            <person name="Poole P.S."/>
            <person name="Venter S.N."/>
            <person name="James E.K."/>
        </authorList>
    </citation>
    <scope>NUCLEOTIDE SEQUENCE [LARGE SCALE GENOMIC DNA]</scope>
    <source>
        <strain evidence="6 7">GIMN1.004</strain>
    </source>
</reference>
<dbReference type="AlphaFoldDB" id="A0A2N7VYG9"/>
<dbReference type="GO" id="GO:0016020">
    <property type="term" value="C:membrane"/>
    <property type="evidence" value="ECO:0007669"/>
    <property type="project" value="UniProtKB-SubCell"/>
</dbReference>
<feature type="transmembrane region" description="Helical" evidence="5">
    <location>
        <begin position="81"/>
        <end position="98"/>
    </location>
</feature>
<comment type="caution">
    <text evidence="6">The sequence shown here is derived from an EMBL/GenBank/DDBJ whole genome shotgun (WGS) entry which is preliminary data.</text>
</comment>
<dbReference type="GO" id="GO:0004671">
    <property type="term" value="F:protein C-terminal S-isoprenylcysteine carboxyl O-methyltransferase activity"/>
    <property type="evidence" value="ECO:0007669"/>
    <property type="project" value="InterPro"/>
</dbReference>
<dbReference type="Pfam" id="PF04140">
    <property type="entry name" value="ICMT"/>
    <property type="match status" value="1"/>
</dbReference>
<keyword evidence="6" id="KW-0808">Transferase</keyword>
<sequence length="218" mass="24374">MRSLERLAIGKVSTVDRHVLADILLRAVTAAVFGMFAIAAISRWLAAPTRVTLLLFVVENCFTTGLALVSRMPVQRDWRPVSLFFSLGGTYGCMAYNLTPGIHLLPETAGASLQIAGIAWQLFAKGSLKRSFGVLPANRGVVSHGAYRVVRHPMYLGYFVTDIGFLLANFSLFNLSIHCFQLAMQVGRIVREERILETDIAYRCYRKAVRYRLIPMLF</sequence>
<name>A0A2N7VYG9_9BURK</name>
<dbReference type="EMBL" id="PNYA01000004">
    <property type="protein sequence ID" value="PMS22195.1"/>
    <property type="molecule type" value="Genomic_DNA"/>
</dbReference>
<feature type="transmembrane region" description="Helical" evidence="5">
    <location>
        <begin position="51"/>
        <end position="69"/>
    </location>
</feature>
<organism evidence="6 7">
    <name type="scientific">Trinickia dabaoshanensis</name>
    <dbReference type="NCBI Taxonomy" id="564714"/>
    <lineage>
        <taxon>Bacteria</taxon>
        <taxon>Pseudomonadati</taxon>
        <taxon>Pseudomonadota</taxon>
        <taxon>Betaproteobacteria</taxon>
        <taxon>Burkholderiales</taxon>
        <taxon>Burkholderiaceae</taxon>
        <taxon>Trinickia</taxon>
    </lineage>
</organism>
<gene>
    <name evidence="6" type="ORF">C0Z18_06350</name>
</gene>
<evidence type="ECO:0000256" key="3">
    <source>
        <dbReference type="ARBA" id="ARBA00022989"/>
    </source>
</evidence>
<protein>
    <submittedName>
        <fullName evidence="6">Isoprenylcysteine carboxyl methyltransferase</fullName>
    </submittedName>
</protein>
<evidence type="ECO:0000256" key="5">
    <source>
        <dbReference type="SAM" id="Phobius"/>
    </source>
</evidence>
<dbReference type="OrthoDB" id="9809773at2"/>
<feature type="transmembrane region" description="Helical" evidence="5">
    <location>
        <begin position="155"/>
        <end position="175"/>
    </location>
</feature>
<feature type="transmembrane region" description="Helical" evidence="5">
    <location>
        <begin position="23"/>
        <end position="45"/>
    </location>
</feature>
<proteinExistence type="predicted"/>
<dbReference type="PANTHER" id="PTHR43847">
    <property type="entry name" value="BLL3993 PROTEIN"/>
    <property type="match status" value="1"/>
</dbReference>
<dbReference type="InterPro" id="IPR007269">
    <property type="entry name" value="ICMT_MeTrfase"/>
</dbReference>
<dbReference type="InterPro" id="IPR052527">
    <property type="entry name" value="Metal_cation-efflux_comp"/>
</dbReference>
<keyword evidence="7" id="KW-1185">Reference proteome</keyword>
<comment type="subcellular location">
    <subcellularLocation>
        <location evidence="1">Membrane</location>
        <topology evidence="1">Multi-pass membrane protein</topology>
    </subcellularLocation>
</comment>
<keyword evidence="6" id="KW-0489">Methyltransferase</keyword>
<dbReference type="PANTHER" id="PTHR43847:SF1">
    <property type="entry name" value="BLL3993 PROTEIN"/>
    <property type="match status" value="1"/>
</dbReference>
<evidence type="ECO:0000256" key="1">
    <source>
        <dbReference type="ARBA" id="ARBA00004141"/>
    </source>
</evidence>
<keyword evidence="4 5" id="KW-0472">Membrane</keyword>